<dbReference type="eggNOG" id="KOG0864">
    <property type="taxonomic scope" value="Eukaryota"/>
</dbReference>
<feature type="compositionally biased region" description="Basic and acidic residues" evidence="8">
    <location>
        <begin position="344"/>
        <end position="353"/>
    </location>
</feature>
<dbReference type="GO" id="GO:0031267">
    <property type="term" value="F:small GTPase binding"/>
    <property type="evidence" value="ECO:0007669"/>
    <property type="project" value="EnsemblFungi"/>
</dbReference>
<dbReference type="STRING" id="1076872.G8ZTC8"/>
<dbReference type="KEGG" id="tdl:TDEL_0D02880"/>
<keyword evidence="11" id="KW-1185">Reference proteome</keyword>
<protein>
    <recommendedName>
        <fullName evidence="9">RanBD1 domain-containing protein</fullName>
    </recommendedName>
</protein>
<dbReference type="InterPro" id="IPR011993">
    <property type="entry name" value="PH-like_dom_sf"/>
</dbReference>
<dbReference type="PROSITE" id="PS50196">
    <property type="entry name" value="RANBD1"/>
    <property type="match status" value="1"/>
</dbReference>
<keyword evidence="7" id="KW-0539">Nucleus</keyword>
<dbReference type="InterPro" id="IPR015007">
    <property type="entry name" value="NUP2/50/61"/>
</dbReference>
<keyword evidence="4" id="KW-0653">Protein transport</keyword>
<gene>
    <name evidence="10" type="primary">TDEL0D02880</name>
    <name evidence="10" type="ORF">TDEL_0D02880</name>
</gene>
<dbReference type="GO" id="GO:0000973">
    <property type="term" value="P:post-transcriptional tethering of RNA polymerase II gene DNA at nuclear periphery"/>
    <property type="evidence" value="ECO:0007669"/>
    <property type="project" value="EnsemblFungi"/>
</dbReference>
<evidence type="ECO:0000256" key="5">
    <source>
        <dbReference type="ARBA" id="ARBA00023010"/>
    </source>
</evidence>
<dbReference type="Pfam" id="PF00638">
    <property type="entry name" value="Ran_BP1"/>
    <property type="match status" value="1"/>
</dbReference>
<evidence type="ECO:0000256" key="4">
    <source>
        <dbReference type="ARBA" id="ARBA00022927"/>
    </source>
</evidence>
<dbReference type="FunFam" id="2.30.29.30:FF:000623">
    <property type="entry name" value="Nucleoporin nup61"/>
    <property type="match status" value="1"/>
</dbReference>
<feature type="compositionally biased region" description="Basic and acidic residues" evidence="8">
    <location>
        <begin position="230"/>
        <end position="246"/>
    </location>
</feature>
<dbReference type="GO" id="GO:0006611">
    <property type="term" value="P:protein export from nucleus"/>
    <property type="evidence" value="ECO:0007669"/>
    <property type="project" value="EnsemblFungi"/>
</dbReference>
<dbReference type="AlphaFoldDB" id="G8ZTC8"/>
<dbReference type="GeneID" id="11502307"/>
<evidence type="ECO:0000256" key="6">
    <source>
        <dbReference type="ARBA" id="ARBA00023132"/>
    </source>
</evidence>
<dbReference type="GO" id="GO:0005737">
    <property type="term" value="C:cytoplasm"/>
    <property type="evidence" value="ECO:0007669"/>
    <property type="project" value="EnsemblFungi"/>
</dbReference>
<dbReference type="InParanoid" id="G8ZTC8"/>
<keyword evidence="6" id="KW-0906">Nuclear pore complex</keyword>
<evidence type="ECO:0000313" key="10">
    <source>
        <dbReference type="EMBL" id="CCE91872.1"/>
    </source>
</evidence>
<dbReference type="SUPFAM" id="SSF50729">
    <property type="entry name" value="PH domain-like"/>
    <property type="match status" value="1"/>
</dbReference>
<evidence type="ECO:0000259" key="9">
    <source>
        <dbReference type="PROSITE" id="PS50196"/>
    </source>
</evidence>
<dbReference type="EMBL" id="HE616745">
    <property type="protein sequence ID" value="CCE91872.1"/>
    <property type="molecule type" value="Genomic_DNA"/>
</dbReference>
<dbReference type="OrthoDB" id="185618at2759"/>
<feature type="compositionally biased region" description="Basic residues" evidence="8">
    <location>
        <begin position="38"/>
        <end position="49"/>
    </location>
</feature>
<name>G8ZTC8_TORDE</name>
<dbReference type="GO" id="GO:0017056">
    <property type="term" value="F:structural constituent of nuclear pore"/>
    <property type="evidence" value="ECO:0007669"/>
    <property type="project" value="EnsemblFungi"/>
</dbReference>
<evidence type="ECO:0000256" key="1">
    <source>
        <dbReference type="ARBA" id="ARBA00004567"/>
    </source>
</evidence>
<feature type="region of interest" description="Disordered" evidence="8">
    <location>
        <begin position="217"/>
        <end position="445"/>
    </location>
</feature>
<dbReference type="Proteomes" id="UP000005627">
    <property type="component" value="Chromosome 4"/>
</dbReference>
<dbReference type="GO" id="GO:0042564">
    <property type="term" value="C:NLS-dependent protein nuclear import complex"/>
    <property type="evidence" value="ECO:0007669"/>
    <property type="project" value="EnsemblFungi"/>
</dbReference>
<keyword evidence="2" id="KW-0813">Transport</keyword>
<proteinExistence type="predicted"/>
<dbReference type="GO" id="GO:0061676">
    <property type="term" value="F:importin-alpha family protein binding"/>
    <property type="evidence" value="ECO:0007669"/>
    <property type="project" value="EnsemblFungi"/>
</dbReference>
<evidence type="ECO:0000256" key="3">
    <source>
        <dbReference type="ARBA" id="ARBA00022816"/>
    </source>
</evidence>
<dbReference type="InterPro" id="IPR053074">
    <property type="entry name" value="NPC_Nucleoporin"/>
</dbReference>
<evidence type="ECO:0000256" key="8">
    <source>
        <dbReference type="SAM" id="MobiDB-lite"/>
    </source>
</evidence>
<dbReference type="PANTHER" id="PTHR38697:SF1">
    <property type="entry name" value="NUCLEAR PORE COMPLEX PROTEIN SIMILAR TO S. CEREVISIAE NUP2 (EUROFUNG)"/>
    <property type="match status" value="1"/>
</dbReference>
<dbReference type="InterPro" id="IPR000156">
    <property type="entry name" value="Ran_bind_dom"/>
</dbReference>
<dbReference type="Pfam" id="PF08911">
    <property type="entry name" value="NUP50"/>
    <property type="match status" value="1"/>
</dbReference>
<dbReference type="GO" id="GO:0016973">
    <property type="term" value="P:poly(A)+ mRNA export from nucleus"/>
    <property type="evidence" value="ECO:0007669"/>
    <property type="project" value="EnsemblFungi"/>
</dbReference>
<feature type="domain" description="RanBD1" evidence="9">
    <location>
        <begin position="432"/>
        <end position="560"/>
    </location>
</feature>
<keyword evidence="5" id="KW-0811">Translocation</keyword>
<organism evidence="10 11">
    <name type="scientific">Torulaspora delbrueckii</name>
    <name type="common">Yeast</name>
    <name type="synonym">Candida colliculosa</name>
    <dbReference type="NCBI Taxonomy" id="4950"/>
    <lineage>
        <taxon>Eukaryota</taxon>
        <taxon>Fungi</taxon>
        <taxon>Dikarya</taxon>
        <taxon>Ascomycota</taxon>
        <taxon>Saccharomycotina</taxon>
        <taxon>Saccharomycetes</taxon>
        <taxon>Saccharomycetales</taxon>
        <taxon>Saccharomycetaceae</taxon>
        <taxon>Torulaspora</taxon>
    </lineage>
</organism>
<feature type="region of interest" description="Disordered" evidence="8">
    <location>
        <begin position="1"/>
        <end position="82"/>
    </location>
</feature>
<dbReference type="GO" id="GO:0000781">
    <property type="term" value="C:chromosome, telomeric region"/>
    <property type="evidence" value="ECO:0007669"/>
    <property type="project" value="GOC"/>
</dbReference>
<feature type="compositionally biased region" description="Basic and acidic residues" evidence="8">
    <location>
        <begin position="411"/>
        <end position="437"/>
    </location>
</feature>
<dbReference type="GO" id="GO:0044615">
    <property type="term" value="C:nuclear pore nuclear basket"/>
    <property type="evidence" value="ECO:0007669"/>
    <property type="project" value="EnsemblFungi"/>
</dbReference>
<evidence type="ECO:0000256" key="2">
    <source>
        <dbReference type="ARBA" id="ARBA00022448"/>
    </source>
</evidence>
<dbReference type="SMART" id="SM00160">
    <property type="entry name" value="RanBD"/>
    <property type="match status" value="1"/>
</dbReference>
<feature type="region of interest" description="Disordered" evidence="8">
    <location>
        <begin position="140"/>
        <end position="178"/>
    </location>
</feature>
<dbReference type="GO" id="GO:0030466">
    <property type="term" value="P:silent mating-type cassette heterochromatin formation"/>
    <property type="evidence" value="ECO:0007669"/>
    <property type="project" value="EnsemblFungi"/>
</dbReference>
<dbReference type="HOGENOM" id="CLU_018357_0_0_1"/>
<dbReference type="eggNOG" id="KOG4719">
    <property type="taxonomic scope" value="Eukaryota"/>
</dbReference>
<feature type="compositionally biased region" description="Polar residues" evidence="8">
    <location>
        <begin position="297"/>
        <end position="315"/>
    </location>
</feature>
<dbReference type="GO" id="GO:0036228">
    <property type="term" value="P:protein localization to nuclear inner membrane"/>
    <property type="evidence" value="ECO:0007669"/>
    <property type="project" value="EnsemblFungi"/>
</dbReference>
<comment type="subcellular location">
    <subcellularLocation>
        <location evidence="1">Nucleus</location>
        <location evidence="1">Nuclear pore complex</location>
    </subcellularLocation>
</comment>
<dbReference type="GO" id="GO:0006607">
    <property type="term" value="P:NLS-bearing protein import into nucleus"/>
    <property type="evidence" value="ECO:0007669"/>
    <property type="project" value="EnsemblFungi"/>
</dbReference>
<dbReference type="GO" id="GO:0031990">
    <property type="term" value="P:mRNA export from nucleus in response to heat stress"/>
    <property type="evidence" value="ECO:0007669"/>
    <property type="project" value="EnsemblFungi"/>
</dbReference>
<dbReference type="RefSeq" id="XP_003681083.1">
    <property type="nucleotide sequence ID" value="XM_003681035.1"/>
</dbReference>
<dbReference type="FunCoup" id="G8ZTC8">
    <property type="interactions" value="254"/>
</dbReference>
<evidence type="ECO:0000256" key="7">
    <source>
        <dbReference type="ARBA" id="ARBA00023242"/>
    </source>
</evidence>
<evidence type="ECO:0000313" key="11">
    <source>
        <dbReference type="Proteomes" id="UP000005627"/>
    </source>
</evidence>
<feature type="compositionally biased region" description="Basic and acidic residues" evidence="8">
    <location>
        <begin position="321"/>
        <end position="333"/>
    </location>
</feature>
<sequence>MAKRFADSQITRETHRENDSDSDEESTGHGVASAAVMSKRKIAMPKRKMAANFNRQPESTKENSSSAFGFLQGSASTGSDSDKNAKLKALNLQFKDKVISFVDQDPCADLSPVFEKYKTYIQSIGAAKPAAKPAAQPAFTIAPKPVQQVDDKPESSSDEEPEVKVEGPKFTINTKPPTSNSVFSFGATKVAKKDDSDSDCDEVEIKGPQFTFSGTVKSDVFKLPKATEPTGEKPKDSEPKESEPEVKPAFSFGNSKQPSEKPAFSFGAPKETTNGKPSFTFGKPQEGTKDKPKFDFSFSSAAKNDGTATDAQKPSLSFKFGADKENKDEKTEKSAIPSFSFNNHNEKKDEKIAAKPAFTFGAPNSSTAPSFTFGKAATNEKTDDASKPSNGFKFSLPFGQKAPENATTSNEAKDDKSTTVTADDEHKADEKPDESKPMDLQNGEEGENALFSQRSKLMIFNPETKAYDSRGVGEMKLLQSNEDKSKIRFLCRSDGMGNILLNTRVVKDFSYTPLTAENENLVKIPTIEADNKLVTYVVKFKQKADGRQFVKAIEDVKKDM</sequence>
<accession>G8ZTC8</accession>
<dbReference type="PANTHER" id="PTHR38697">
    <property type="entry name" value="NUCLEAR PORE COMPLEX PROTEIN SIMILAR TO S. CEREVISIAE NUP2 (EUROFUNG)"/>
    <property type="match status" value="1"/>
</dbReference>
<feature type="compositionally biased region" description="Polar residues" evidence="8">
    <location>
        <begin position="53"/>
        <end position="79"/>
    </location>
</feature>
<dbReference type="GO" id="GO:0044614">
    <property type="term" value="C:nuclear pore cytoplasmic filaments"/>
    <property type="evidence" value="ECO:0007669"/>
    <property type="project" value="EnsemblFungi"/>
</dbReference>
<keyword evidence="3" id="KW-0509">mRNA transport</keyword>
<feature type="compositionally biased region" description="Basic and acidic residues" evidence="8">
    <location>
        <begin position="1"/>
        <end position="19"/>
    </location>
</feature>
<dbReference type="Gene3D" id="2.30.29.30">
    <property type="entry name" value="Pleckstrin-homology domain (PH domain)/Phosphotyrosine-binding domain (PTB)"/>
    <property type="match status" value="1"/>
</dbReference>
<reference evidence="10 11" key="1">
    <citation type="journal article" date="2011" name="Proc. Natl. Acad. Sci. U.S.A.">
        <title>Evolutionary erosion of yeast sex chromosomes by mating-type switching accidents.</title>
        <authorList>
            <person name="Gordon J.L."/>
            <person name="Armisen D."/>
            <person name="Proux-Wera E."/>
            <person name="Oheigeartaigh S.S."/>
            <person name="Byrne K.P."/>
            <person name="Wolfe K.H."/>
        </authorList>
    </citation>
    <scope>NUCLEOTIDE SEQUENCE [LARGE SCALE GENOMIC DNA]</scope>
    <source>
        <strain evidence="11">ATCC 10662 / CBS 1146 / NBRC 0425 / NCYC 2629 / NRRL Y-866</strain>
    </source>
</reference>
<dbReference type="GO" id="GO:0031509">
    <property type="term" value="P:subtelomeric heterochromatin formation"/>
    <property type="evidence" value="ECO:0007669"/>
    <property type="project" value="EnsemblFungi"/>
</dbReference>